<gene>
    <name evidence="1" type="ORF">CG710_017540</name>
</gene>
<dbReference type="SUPFAM" id="SSF51445">
    <property type="entry name" value="(Trans)glycosidases"/>
    <property type="match status" value="1"/>
</dbReference>
<dbReference type="GO" id="GO:0005975">
    <property type="term" value="P:carbohydrate metabolic process"/>
    <property type="evidence" value="ECO:0007669"/>
    <property type="project" value="InterPro"/>
</dbReference>
<dbReference type="RefSeq" id="WP_147297462.1">
    <property type="nucleotide sequence ID" value="NZ_NOKA02000059.1"/>
</dbReference>
<protein>
    <recommendedName>
        <fullName evidence="3">6-phospho-beta-glucosidase</fullName>
    </recommendedName>
</protein>
<dbReference type="InterPro" id="IPR017853">
    <property type="entry name" value="GH"/>
</dbReference>
<dbReference type="InterPro" id="IPR001360">
    <property type="entry name" value="Glyco_hydro_1"/>
</dbReference>
<dbReference type="Gene3D" id="3.20.20.80">
    <property type="entry name" value="Glycosidases"/>
    <property type="match status" value="1"/>
</dbReference>
<reference evidence="1 2" key="1">
    <citation type="journal article" date="2017" name="Genome Announc.">
        <title>Draft Genome Sequence of a Sporulating and Motile Strain of Lachnotalea glycerini Isolated from Water in Quebec City, Canada.</title>
        <authorList>
            <person name="Maheux A.F."/>
            <person name="Boudreau D.K."/>
            <person name="Berube E."/>
            <person name="Boissinot M."/>
            <person name="Raymond F."/>
            <person name="Brodeur S."/>
            <person name="Corbeil J."/>
            <person name="Isabel S."/>
            <person name="Omar R.F."/>
            <person name="Bergeron M.G."/>
        </authorList>
    </citation>
    <scope>NUCLEOTIDE SEQUENCE [LARGE SCALE GENOMIC DNA]</scope>
    <source>
        <strain evidence="1 2">CCRI-19302</strain>
    </source>
</reference>
<dbReference type="EMBL" id="NOKA02000059">
    <property type="protein sequence ID" value="RDY29890.1"/>
    <property type="molecule type" value="Genomic_DNA"/>
</dbReference>
<evidence type="ECO:0008006" key="3">
    <source>
        <dbReference type="Google" id="ProtNLM"/>
    </source>
</evidence>
<comment type="caution">
    <text evidence="1">The sequence shown here is derived from an EMBL/GenBank/DDBJ whole genome shotgun (WGS) entry which is preliminary data.</text>
</comment>
<evidence type="ECO:0000313" key="1">
    <source>
        <dbReference type="EMBL" id="RDY29890.1"/>
    </source>
</evidence>
<dbReference type="Proteomes" id="UP000216411">
    <property type="component" value="Unassembled WGS sequence"/>
</dbReference>
<dbReference type="OrthoDB" id="9765195at2"/>
<dbReference type="GO" id="GO:0004553">
    <property type="term" value="F:hydrolase activity, hydrolyzing O-glycosyl compounds"/>
    <property type="evidence" value="ECO:0007669"/>
    <property type="project" value="InterPro"/>
</dbReference>
<dbReference type="AlphaFoldDB" id="A0A371JAU3"/>
<feature type="non-terminal residue" evidence="1">
    <location>
        <position position="37"/>
    </location>
</feature>
<organism evidence="1 2">
    <name type="scientific">Lachnotalea glycerini</name>
    <dbReference type="NCBI Taxonomy" id="1763509"/>
    <lineage>
        <taxon>Bacteria</taxon>
        <taxon>Bacillati</taxon>
        <taxon>Bacillota</taxon>
        <taxon>Clostridia</taxon>
        <taxon>Lachnospirales</taxon>
        <taxon>Lachnospiraceae</taxon>
        <taxon>Lachnotalea</taxon>
    </lineage>
</organism>
<dbReference type="InterPro" id="IPR033132">
    <property type="entry name" value="GH_1_N_CS"/>
</dbReference>
<dbReference type="PROSITE" id="PS00653">
    <property type="entry name" value="GLYCOSYL_HYDROL_F1_2"/>
    <property type="match status" value="1"/>
</dbReference>
<accession>A0A371JAU3</accession>
<dbReference type="Pfam" id="PF00232">
    <property type="entry name" value="Glyco_hydro_1"/>
    <property type="match status" value="1"/>
</dbReference>
<keyword evidence="2" id="KW-1185">Reference proteome</keyword>
<evidence type="ECO:0000313" key="2">
    <source>
        <dbReference type="Proteomes" id="UP000216411"/>
    </source>
</evidence>
<sequence length="37" mass="3853">MKENFLWGGAIAAHQVEGAYLTDGKGLSIADVMTNGS</sequence>
<name>A0A371JAU3_9FIRM</name>
<proteinExistence type="predicted"/>